<dbReference type="SUPFAM" id="SSF55681">
    <property type="entry name" value="Class II aaRS and biotin synthetases"/>
    <property type="match status" value="1"/>
</dbReference>
<feature type="domain" description="Aminoacyl-transfer RNA synthetases class-II family profile" evidence="6">
    <location>
        <begin position="16"/>
        <end position="317"/>
    </location>
</feature>
<keyword evidence="7" id="KW-0648">Protein biosynthesis</keyword>
<dbReference type="PRINTS" id="PR00982">
    <property type="entry name" value="TRNASYNTHLYS"/>
</dbReference>
<dbReference type="Gene3D" id="3.30.930.10">
    <property type="entry name" value="Bira Bifunctional Protein, Domain 2"/>
    <property type="match status" value="1"/>
</dbReference>
<evidence type="ECO:0000256" key="3">
    <source>
        <dbReference type="ARBA" id="ARBA00022741"/>
    </source>
</evidence>
<dbReference type="InterPro" id="IPR004525">
    <property type="entry name" value="EpmA"/>
</dbReference>
<dbReference type="PROSITE" id="PS50862">
    <property type="entry name" value="AA_TRNA_LIGASE_II"/>
    <property type="match status" value="1"/>
</dbReference>
<evidence type="ECO:0000256" key="4">
    <source>
        <dbReference type="ARBA" id="ARBA00022840"/>
    </source>
</evidence>
<dbReference type="NCBIfam" id="TIGR00462">
    <property type="entry name" value="genX"/>
    <property type="match status" value="1"/>
</dbReference>
<dbReference type="InterPro" id="IPR045864">
    <property type="entry name" value="aa-tRNA-synth_II/BPL/LPL"/>
</dbReference>
<dbReference type="Proteomes" id="UP000427820">
    <property type="component" value="Chromosome"/>
</dbReference>
<comment type="catalytic activity">
    <reaction evidence="5">
        <text>D-beta-lysine + L-lysyl-[protein] + ATP = N(6)-((3R)-3,6-diaminohexanoyl)-L-lysyl-[protein] + AMP + diphosphate + H(+)</text>
        <dbReference type="Rhea" id="RHEA:83435"/>
        <dbReference type="Rhea" id="RHEA-COMP:9752"/>
        <dbReference type="Rhea" id="RHEA-COMP:20131"/>
        <dbReference type="ChEBI" id="CHEBI:15378"/>
        <dbReference type="ChEBI" id="CHEBI:29969"/>
        <dbReference type="ChEBI" id="CHEBI:30616"/>
        <dbReference type="ChEBI" id="CHEBI:33019"/>
        <dbReference type="ChEBI" id="CHEBI:84138"/>
        <dbReference type="ChEBI" id="CHEBI:156053"/>
        <dbReference type="ChEBI" id="CHEBI:456215"/>
    </reaction>
    <physiologicalReaction direction="left-to-right" evidence="5">
        <dbReference type="Rhea" id="RHEA:83436"/>
    </physiologicalReaction>
</comment>
<keyword evidence="7" id="KW-0251">Elongation factor</keyword>
<dbReference type="InterPro" id="IPR004364">
    <property type="entry name" value="Aa-tRNA-synt_II"/>
</dbReference>
<dbReference type="KEGG" id="panm:D3795_06925"/>
<dbReference type="NCBIfam" id="NF006828">
    <property type="entry name" value="PRK09350.1"/>
    <property type="match status" value="1"/>
</dbReference>
<dbReference type="GO" id="GO:0003746">
    <property type="term" value="F:translation elongation factor activity"/>
    <property type="evidence" value="ECO:0007669"/>
    <property type="project" value="UniProtKB-KW"/>
</dbReference>
<dbReference type="InterPro" id="IPR006195">
    <property type="entry name" value="aa-tRNA-synth_II"/>
</dbReference>
<dbReference type="RefSeq" id="WP_156267353.1">
    <property type="nucleotide sequence ID" value="NZ_CP032551.1"/>
</dbReference>
<dbReference type="InterPro" id="IPR018149">
    <property type="entry name" value="Lys-tRNA-synth_II_C"/>
</dbReference>
<dbReference type="PANTHER" id="PTHR42918:SF6">
    <property type="entry name" value="ELONGATION FACTOR P--(R)-BETA-LYSINE LIGASE"/>
    <property type="match status" value="1"/>
</dbReference>
<dbReference type="EMBL" id="CP032551">
    <property type="protein sequence ID" value="QGT95906.1"/>
    <property type="molecule type" value="Genomic_DNA"/>
</dbReference>
<sequence>MQLTDHWQPSASLDVLRQRAALFQTIRNFFQQRDVLEVDTPILGRFGVTDLHLENLETTISCFPHQRFQLQTSPEYAMKRLLAAHGQSIYQLGKVFRDDEVGRFHNPEFTMLEWYRINFTMQDLIDEVVTLLRDVLGAREVHQTTYNALFLKHLNLDPLNASVEELQNCLIKDERIADLVKRETDKDTLLQLAMSLVIEPQLNKSAITVVERFPASQAALAQLDTEDERMALRFEVYVGGIELANGYQELTHAQHQQLRFDQDNHLRKQFGKETKPADFRLLKALDAGMPNCSGVALGFDRLLMLVTGISDIRQVLPFPISCA</sequence>
<dbReference type="GO" id="GO:0005524">
    <property type="term" value="F:ATP binding"/>
    <property type="evidence" value="ECO:0007669"/>
    <property type="project" value="UniProtKB-KW"/>
</dbReference>
<dbReference type="GO" id="GO:0004824">
    <property type="term" value="F:lysine-tRNA ligase activity"/>
    <property type="evidence" value="ECO:0007669"/>
    <property type="project" value="InterPro"/>
</dbReference>
<organism evidence="7 8">
    <name type="scientific">Pseudidiomarina andamanensis</name>
    <dbReference type="NCBI Taxonomy" id="1940690"/>
    <lineage>
        <taxon>Bacteria</taxon>
        <taxon>Pseudomonadati</taxon>
        <taxon>Pseudomonadota</taxon>
        <taxon>Gammaproteobacteria</taxon>
        <taxon>Alteromonadales</taxon>
        <taxon>Idiomarinaceae</taxon>
        <taxon>Pseudidiomarina</taxon>
    </lineage>
</organism>
<proteinExistence type="predicted"/>
<evidence type="ECO:0000256" key="1">
    <source>
        <dbReference type="ARBA" id="ARBA00011738"/>
    </source>
</evidence>
<keyword evidence="3" id="KW-0547">Nucleotide-binding</keyword>
<dbReference type="PANTHER" id="PTHR42918">
    <property type="entry name" value="LYSYL-TRNA SYNTHETASE"/>
    <property type="match status" value="1"/>
</dbReference>
<dbReference type="AlphaFoldDB" id="A0AA92ETM0"/>
<evidence type="ECO:0000259" key="6">
    <source>
        <dbReference type="PROSITE" id="PS50862"/>
    </source>
</evidence>
<evidence type="ECO:0000256" key="2">
    <source>
        <dbReference type="ARBA" id="ARBA00022598"/>
    </source>
</evidence>
<protein>
    <submittedName>
        <fullName evidence="7">Elongation factor P--(R)-beta-lysine ligase</fullName>
    </submittedName>
</protein>
<dbReference type="GO" id="GO:0000049">
    <property type="term" value="F:tRNA binding"/>
    <property type="evidence" value="ECO:0007669"/>
    <property type="project" value="TreeGrafter"/>
</dbReference>
<comment type="subunit">
    <text evidence="1">Homodimer.</text>
</comment>
<reference evidence="7 8" key="1">
    <citation type="submission" date="2018-09" db="EMBL/GenBank/DDBJ databases">
        <title>Whole genome sequencing of Idiomarina andamanensis W-5T (LMG 29773T= JCM 31645T).</title>
        <authorList>
            <person name="Das S.K."/>
        </authorList>
    </citation>
    <scope>NUCLEOTIDE SEQUENCE [LARGE SCALE GENOMIC DNA]</scope>
    <source>
        <strain evidence="7 8">W-5T</strain>
    </source>
</reference>
<dbReference type="FunFam" id="3.30.930.10:FF:000017">
    <property type="entry name" value="Elongation factor P--(R)-beta-lysine ligase"/>
    <property type="match status" value="1"/>
</dbReference>
<keyword evidence="2 7" id="KW-0436">Ligase</keyword>
<evidence type="ECO:0000313" key="7">
    <source>
        <dbReference type="EMBL" id="QGT95906.1"/>
    </source>
</evidence>
<keyword evidence="8" id="KW-1185">Reference proteome</keyword>
<name>A0AA92ETM0_9GAMM</name>
<dbReference type="GO" id="GO:0006430">
    <property type="term" value="P:lysyl-tRNA aminoacylation"/>
    <property type="evidence" value="ECO:0007669"/>
    <property type="project" value="InterPro"/>
</dbReference>
<evidence type="ECO:0000313" key="8">
    <source>
        <dbReference type="Proteomes" id="UP000427820"/>
    </source>
</evidence>
<evidence type="ECO:0000256" key="5">
    <source>
        <dbReference type="ARBA" id="ARBA00052794"/>
    </source>
</evidence>
<dbReference type="GO" id="GO:0005829">
    <property type="term" value="C:cytosol"/>
    <property type="evidence" value="ECO:0007669"/>
    <property type="project" value="TreeGrafter"/>
</dbReference>
<accession>A0AA92ETM0</accession>
<gene>
    <name evidence="7" type="ORF">D3795_06925</name>
</gene>
<dbReference type="Pfam" id="PF00152">
    <property type="entry name" value="tRNA-synt_2"/>
    <property type="match status" value="1"/>
</dbReference>
<keyword evidence="4" id="KW-0067">ATP-binding</keyword>